<dbReference type="Pfam" id="PF09154">
    <property type="entry name" value="Alpha-amy_C_pro"/>
    <property type="match status" value="1"/>
</dbReference>
<dbReference type="Proteomes" id="UP001479436">
    <property type="component" value="Unassembled WGS sequence"/>
</dbReference>
<dbReference type="Gene3D" id="2.60.40.1180">
    <property type="entry name" value="Golgi alpha-mannosidase II"/>
    <property type="match status" value="1"/>
</dbReference>
<evidence type="ECO:0000259" key="7">
    <source>
        <dbReference type="SMART" id="SM00642"/>
    </source>
</evidence>
<evidence type="ECO:0000256" key="5">
    <source>
        <dbReference type="ARBA" id="ARBA00023277"/>
    </source>
</evidence>
<keyword evidence="5" id="KW-0119">Carbohydrate metabolism</keyword>
<evidence type="ECO:0000256" key="1">
    <source>
        <dbReference type="ARBA" id="ARBA00001913"/>
    </source>
</evidence>
<dbReference type="SMART" id="SM00642">
    <property type="entry name" value="Aamy"/>
    <property type="match status" value="1"/>
</dbReference>
<comment type="similarity">
    <text evidence="2">Belongs to the glycosyl hydrolase 13 family.</text>
</comment>
<dbReference type="SUPFAM" id="SSF51445">
    <property type="entry name" value="(Trans)glycosidases"/>
    <property type="match status" value="1"/>
</dbReference>
<dbReference type="SUPFAM" id="SSF51011">
    <property type="entry name" value="Glycosyl hydrolase domain"/>
    <property type="match status" value="1"/>
</dbReference>
<evidence type="ECO:0000256" key="4">
    <source>
        <dbReference type="ARBA" id="ARBA00022801"/>
    </source>
</evidence>
<dbReference type="PANTHER" id="PTHR43447">
    <property type="entry name" value="ALPHA-AMYLASE"/>
    <property type="match status" value="1"/>
</dbReference>
<evidence type="ECO:0000256" key="3">
    <source>
        <dbReference type="ARBA" id="ARBA00022723"/>
    </source>
</evidence>
<proteinExistence type="inferred from homology"/>
<dbReference type="InterPro" id="IPR015237">
    <property type="entry name" value="Alpha-amylase_C_pro"/>
</dbReference>
<dbReference type="InterPro" id="IPR017853">
    <property type="entry name" value="GH"/>
</dbReference>
<accession>A0ABR2WN31</accession>
<evidence type="ECO:0000256" key="6">
    <source>
        <dbReference type="ARBA" id="ARBA00023295"/>
    </source>
</evidence>
<reference evidence="8 9" key="1">
    <citation type="submission" date="2023-04" db="EMBL/GenBank/DDBJ databases">
        <title>Genome of Basidiobolus ranarum AG-B5.</title>
        <authorList>
            <person name="Stajich J.E."/>
            <person name="Carter-House D."/>
            <person name="Gryganskyi A."/>
        </authorList>
    </citation>
    <scope>NUCLEOTIDE SEQUENCE [LARGE SCALE GENOMIC DNA]</scope>
    <source>
        <strain evidence="8 9">AG-B5</strain>
    </source>
</reference>
<dbReference type="InterPro" id="IPR006047">
    <property type="entry name" value="GH13_cat_dom"/>
</dbReference>
<sequence>MVNLAMIQFFEWFVPADGRHWSRLKESSPELASMGIKGVWIPPPTKGCSAQDVGYGTYDLWDLGEFNQKGIIGTKYGIKAELTEAIDEAKKHGLDIYSDIVLNHKACADETEVFLATEVNRSNRNQDISGPYNIAGWTKFTYPGRGKKYSQFKWNFNHFTGVDWNEELHKSSIYRIMGNGKYWSDQVDKEYGNYDYLMFSDVDYNHPEVIEETKKWAVWLAKELKLTGFRLDAAKHIHEHFIAELMSHVRQELGNDNFYSIGEYWKDSIDPIEHFLQNINFSIDLFDVPLHYNFQEASIRGKEFDMRTVFDGTIVQKYPDISVTFVDNHDSQPGQSLESWVQDWFKPIAYALILLRQAGYPCIFYGDLYGISGDRPIPPKFDIIHKLALARKEYSYGEQRDYFDHGNTVGWVRMGENGTNPDAKACAVVICNSEGGNKIMHVGKHRIGQKWRDYLGHVQDTVIIDENGRGNFRANGGSVSVWVPYK</sequence>
<dbReference type="InterPro" id="IPR013776">
    <property type="entry name" value="A-amylase_thermo"/>
</dbReference>
<keyword evidence="4" id="KW-0378">Hydrolase</keyword>
<dbReference type="Gene3D" id="3.20.20.80">
    <property type="entry name" value="Glycosidases"/>
    <property type="match status" value="1"/>
</dbReference>
<dbReference type="NCBIfam" id="NF006969">
    <property type="entry name" value="PRK09441.1-2"/>
    <property type="match status" value="1"/>
</dbReference>
<organism evidence="8 9">
    <name type="scientific">Basidiobolus ranarum</name>
    <dbReference type="NCBI Taxonomy" id="34480"/>
    <lineage>
        <taxon>Eukaryota</taxon>
        <taxon>Fungi</taxon>
        <taxon>Fungi incertae sedis</taxon>
        <taxon>Zoopagomycota</taxon>
        <taxon>Entomophthoromycotina</taxon>
        <taxon>Basidiobolomycetes</taxon>
        <taxon>Basidiobolales</taxon>
        <taxon>Basidiobolaceae</taxon>
        <taxon>Basidiobolus</taxon>
    </lineage>
</organism>
<gene>
    <name evidence="8" type="ORF">K7432_010863</name>
</gene>
<dbReference type="Gene3D" id="2.40.30.140">
    <property type="match status" value="1"/>
</dbReference>
<dbReference type="EMBL" id="JASJQH010000784">
    <property type="protein sequence ID" value="KAK9762920.1"/>
    <property type="molecule type" value="Genomic_DNA"/>
</dbReference>
<keyword evidence="6" id="KW-0326">Glycosidase</keyword>
<comment type="cofactor">
    <cofactor evidence="1">
        <name>Ca(2+)</name>
        <dbReference type="ChEBI" id="CHEBI:29108"/>
    </cofactor>
</comment>
<protein>
    <recommendedName>
        <fullName evidence="7">Glycosyl hydrolase family 13 catalytic domain-containing protein</fullName>
    </recommendedName>
</protein>
<evidence type="ECO:0000256" key="2">
    <source>
        <dbReference type="ARBA" id="ARBA00008061"/>
    </source>
</evidence>
<evidence type="ECO:0000313" key="9">
    <source>
        <dbReference type="Proteomes" id="UP001479436"/>
    </source>
</evidence>
<keyword evidence="3" id="KW-0479">Metal-binding</keyword>
<evidence type="ECO:0000313" key="8">
    <source>
        <dbReference type="EMBL" id="KAK9762920.1"/>
    </source>
</evidence>
<dbReference type="Pfam" id="PF00128">
    <property type="entry name" value="Alpha-amylase"/>
    <property type="match status" value="1"/>
</dbReference>
<dbReference type="PIRSF" id="PIRSF001021">
    <property type="entry name" value="Alph-amls_thrmst"/>
    <property type="match status" value="1"/>
</dbReference>
<comment type="caution">
    <text evidence="8">The sequence shown here is derived from an EMBL/GenBank/DDBJ whole genome shotgun (WGS) entry which is preliminary data.</text>
</comment>
<dbReference type="InterPro" id="IPR013780">
    <property type="entry name" value="Glyco_hydro_b"/>
</dbReference>
<dbReference type="NCBIfam" id="NF006968">
    <property type="entry name" value="PRK09441.1-1"/>
    <property type="match status" value="1"/>
</dbReference>
<keyword evidence="9" id="KW-1185">Reference proteome</keyword>
<dbReference type="CDD" id="cd11318">
    <property type="entry name" value="AmyAc_bac_fung_AmyA"/>
    <property type="match status" value="1"/>
</dbReference>
<feature type="domain" description="Glycosyl hydrolase family 13 catalytic" evidence="7">
    <location>
        <begin position="4"/>
        <end position="391"/>
    </location>
</feature>
<name>A0ABR2WN31_9FUNG</name>